<dbReference type="EMBL" id="NOZQ01000004">
    <property type="protein sequence ID" value="OYD17556.1"/>
    <property type="molecule type" value="Genomic_DNA"/>
</dbReference>
<proteinExistence type="predicted"/>
<comment type="caution">
    <text evidence="1">The sequence shown here is derived from an EMBL/GenBank/DDBJ whole genome shotgun (WGS) entry which is preliminary data.</text>
</comment>
<evidence type="ECO:0000313" key="1">
    <source>
        <dbReference type="EMBL" id="OYD17556.1"/>
    </source>
</evidence>
<reference evidence="1 2" key="1">
    <citation type="submission" date="2017-07" db="EMBL/GenBank/DDBJ databases">
        <title>Recovery of genomes from metagenomes via a dereplication, aggregation, and scoring strategy.</title>
        <authorList>
            <person name="Sieber C.M."/>
            <person name="Probst A.J."/>
            <person name="Sharrar A."/>
            <person name="Thomas B.C."/>
            <person name="Hess M."/>
            <person name="Tringe S.G."/>
            <person name="Banfield J.F."/>
        </authorList>
    </citation>
    <scope>NUCLEOTIDE SEQUENCE [LARGE SCALE GENOMIC DNA]</scope>
    <source>
        <strain evidence="1">JGI_Cruoil_03_44_89</strain>
    </source>
</reference>
<gene>
    <name evidence="1" type="ORF">CH333_00425</name>
</gene>
<protein>
    <submittedName>
        <fullName evidence="1">Uncharacterized protein</fullName>
    </submittedName>
</protein>
<organism evidence="1 2">
    <name type="scientific">candidate division WOR-3 bacterium JGI_Cruoil_03_44_89</name>
    <dbReference type="NCBI Taxonomy" id="1973748"/>
    <lineage>
        <taxon>Bacteria</taxon>
        <taxon>Bacteria division WOR-3</taxon>
    </lineage>
</organism>
<name>A0A235BZC8_UNCW3</name>
<evidence type="ECO:0000313" key="2">
    <source>
        <dbReference type="Proteomes" id="UP000215215"/>
    </source>
</evidence>
<dbReference type="Proteomes" id="UP000215215">
    <property type="component" value="Unassembled WGS sequence"/>
</dbReference>
<dbReference type="AlphaFoldDB" id="A0A235BZC8"/>
<sequence length="144" mass="17579">MNENKQLKKWLTNSKFKHNYNEFARYVGAPNATVWGWLNRDSKISKRYRKSLYLITRLDCFIDSKDRKNDKKVNISKIDKFIDTFEELIALLKYFEEATPEEREILRNSLDSKRHKVAYINNLLRLVFDEYKFQEWKKNNEFLK</sequence>
<accession>A0A235BZC8</accession>